<gene>
    <name evidence="2" type="ORF">Taro_055588</name>
</gene>
<proteinExistence type="predicted"/>
<evidence type="ECO:0000256" key="1">
    <source>
        <dbReference type="SAM" id="MobiDB-lite"/>
    </source>
</evidence>
<comment type="caution">
    <text evidence="2">The sequence shown here is derived from an EMBL/GenBank/DDBJ whole genome shotgun (WGS) entry which is preliminary data.</text>
</comment>
<reference evidence="2" key="1">
    <citation type="submission" date="2017-07" db="EMBL/GenBank/DDBJ databases">
        <title>Taro Niue Genome Assembly and Annotation.</title>
        <authorList>
            <person name="Atibalentja N."/>
            <person name="Keating K."/>
            <person name="Fields C.J."/>
        </authorList>
    </citation>
    <scope>NUCLEOTIDE SEQUENCE</scope>
    <source>
        <strain evidence="2">Niue_2</strain>
        <tissue evidence="2">Leaf</tissue>
    </source>
</reference>
<sequence length="72" mass="8065">MLPLLPSCELSSPFCARTPGGGEDRREEEELQPRRRAGSIPCGYDGLTQHLPKYIKLLCLLSSYPSIVFFHS</sequence>
<feature type="compositionally biased region" description="Low complexity" evidence="1">
    <location>
        <begin position="1"/>
        <end position="13"/>
    </location>
</feature>
<keyword evidence="3" id="KW-1185">Reference proteome</keyword>
<name>A0A843XRQ0_COLES</name>
<evidence type="ECO:0000313" key="3">
    <source>
        <dbReference type="Proteomes" id="UP000652761"/>
    </source>
</evidence>
<dbReference type="AlphaFoldDB" id="A0A843XRQ0"/>
<dbReference type="EMBL" id="NMUH01013163">
    <property type="protein sequence ID" value="MQM22534.1"/>
    <property type="molecule type" value="Genomic_DNA"/>
</dbReference>
<organism evidence="2 3">
    <name type="scientific">Colocasia esculenta</name>
    <name type="common">Wild taro</name>
    <name type="synonym">Arum esculentum</name>
    <dbReference type="NCBI Taxonomy" id="4460"/>
    <lineage>
        <taxon>Eukaryota</taxon>
        <taxon>Viridiplantae</taxon>
        <taxon>Streptophyta</taxon>
        <taxon>Embryophyta</taxon>
        <taxon>Tracheophyta</taxon>
        <taxon>Spermatophyta</taxon>
        <taxon>Magnoliopsida</taxon>
        <taxon>Liliopsida</taxon>
        <taxon>Araceae</taxon>
        <taxon>Aroideae</taxon>
        <taxon>Colocasieae</taxon>
        <taxon>Colocasia</taxon>
    </lineage>
</organism>
<feature type="region of interest" description="Disordered" evidence="1">
    <location>
        <begin position="1"/>
        <end position="37"/>
    </location>
</feature>
<dbReference type="Proteomes" id="UP000652761">
    <property type="component" value="Unassembled WGS sequence"/>
</dbReference>
<protein>
    <submittedName>
        <fullName evidence="2">Uncharacterized protein</fullName>
    </submittedName>
</protein>
<accession>A0A843XRQ0</accession>
<evidence type="ECO:0000313" key="2">
    <source>
        <dbReference type="EMBL" id="MQM22534.1"/>
    </source>
</evidence>